<evidence type="ECO:0000256" key="2">
    <source>
        <dbReference type="ARBA" id="ARBA00010333"/>
    </source>
</evidence>
<dbReference type="InterPro" id="IPR001638">
    <property type="entry name" value="Solute-binding_3/MltF_N"/>
</dbReference>
<keyword evidence="7" id="KW-1185">Reference proteome</keyword>
<dbReference type="eggNOG" id="COG0834">
    <property type="taxonomic scope" value="Bacteria"/>
</dbReference>
<comment type="subcellular location">
    <subcellularLocation>
        <location evidence="1">Cell envelope</location>
    </subcellularLocation>
</comment>
<dbReference type="Pfam" id="PF00497">
    <property type="entry name" value="SBP_bac_3"/>
    <property type="match status" value="1"/>
</dbReference>
<dbReference type="InterPro" id="IPR018313">
    <property type="entry name" value="SBP_3_CS"/>
</dbReference>
<dbReference type="STRING" id="395963.Bind_0266"/>
<dbReference type="AlphaFoldDB" id="B2ICN2"/>
<organism evidence="6 7">
    <name type="scientific">Beijerinckia indica subsp. indica (strain ATCC 9039 / DSM 1715 / NCIMB 8712)</name>
    <dbReference type="NCBI Taxonomy" id="395963"/>
    <lineage>
        <taxon>Bacteria</taxon>
        <taxon>Pseudomonadati</taxon>
        <taxon>Pseudomonadota</taxon>
        <taxon>Alphaproteobacteria</taxon>
        <taxon>Hyphomicrobiales</taxon>
        <taxon>Beijerinckiaceae</taxon>
        <taxon>Beijerinckia</taxon>
    </lineage>
</organism>
<dbReference type="Gene3D" id="3.40.190.10">
    <property type="entry name" value="Periplasmic binding protein-like II"/>
    <property type="match status" value="2"/>
</dbReference>
<dbReference type="HOGENOM" id="CLU_019602_18_0_5"/>
<evidence type="ECO:0000256" key="1">
    <source>
        <dbReference type="ARBA" id="ARBA00004196"/>
    </source>
</evidence>
<name>B2ICN2_BEII9</name>
<sequence>MRPDSSCPLASLAILLVFLTGFLSHATTGMTAEAKPTFLPNFWDPRHLPEKPVLSSARTIRFLTEADWPPFHFTLDDGTLVGFDIDLARAICEDLKLACTIQARRFDLLEPALAAKEGDVLLAALRVDRATRPGPQSGIAFTAPYYTTPARFVTRRASPIEAIPEKLAGKRIGVEQGTAHEAYLTAFFAQVTRQPFPTLAEAQEALRNGSIDALFGDGITLALWLNGTDSQDCCAFQGGPFTESAYFGEGIGMAMRTDDDDLRKALDYGLARVATRGLYSELYLKYFPLGFY</sequence>
<dbReference type="GO" id="GO:0030313">
    <property type="term" value="C:cell envelope"/>
    <property type="evidence" value="ECO:0007669"/>
    <property type="project" value="UniProtKB-SubCell"/>
</dbReference>
<dbReference type="PROSITE" id="PS01039">
    <property type="entry name" value="SBP_BACTERIAL_3"/>
    <property type="match status" value="1"/>
</dbReference>
<keyword evidence="3" id="KW-0732">Signal</keyword>
<gene>
    <name evidence="6" type="ordered locus">Bind_0266</name>
</gene>
<proteinExistence type="inferred from homology"/>
<dbReference type="PANTHER" id="PTHR35936:SF35">
    <property type="entry name" value="L-CYSTINE-BINDING PROTEIN TCYJ"/>
    <property type="match status" value="1"/>
</dbReference>
<dbReference type="RefSeq" id="WP_012383279.1">
    <property type="nucleotide sequence ID" value="NC_010581.1"/>
</dbReference>
<evidence type="ECO:0000256" key="4">
    <source>
        <dbReference type="RuleBase" id="RU003744"/>
    </source>
</evidence>
<evidence type="ECO:0000313" key="7">
    <source>
        <dbReference type="Proteomes" id="UP000001695"/>
    </source>
</evidence>
<evidence type="ECO:0000259" key="5">
    <source>
        <dbReference type="SMART" id="SM00062"/>
    </source>
</evidence>
<dbReference type="SUPFAM" id="SSF53850">
    <property type="entry name" value="Periplasmic binding protein-like II"/>
    <property type="match status" value="1"/>
</dbReference>
<reference evidence="7" key="1">
    <citation type="submission" date="2008-03" db="EMBL/GenBank/DDBJ databases">
        <title>Complete sequence of chromosome of Beijerinckia indica subsp. indica ATCC 9039.</title>
        <authorList>
            <consortium name="US DOE Joint Genome Institute"/>
            <person name="Copeland A."/>
            <person name="Lucas S."/>
            <person name="Lapidus A."/>
            <person name="Glavina del Rio T."/>
            <person name="Dalin E."/>
            <person name="Tice H."/>
            <person name="Bruce D."/>
            <person name="Goodwin L."/>
            <person name="Pitluck S."/>
            <person name="LaButti K."/>
            <person name="Schmutz J."/>
            <person name="Larimer F."/>
            <person name="Land M."/>
            <person name="Hauser L."/>
            <person name="Kyrpides N."/>
            <person name="Mikhailova N."/>
            <person name="Dunfield P.F."/>
            <person name="Dedysh S.N."/>
            <person name="Liesack W."/>
            <person name="Saw J.H."/>
            <person name="Alam M."/>
            <person name="Chen Y."/>
            <person name="Murrell J.C."/>
            <person name="Richardson P."/>
        </authorList>
    </citation>
    <scope>NUCLEOTIDE SEQUENCE [LARGE SCALE GENOMIC DNA]</scope>
    <source>
        <strain evidence="7">ATCC 9039 / DSM 1715 / NCIMB 8712</strain>
    </source>
</reference>
<protein>
    <submittedName>
        <fullName evidence="6">Extracellular solute-binding protein family 3</fullName>
    </submittedName>
</protein>
<comment type="similarity">
    <text evidence="2 4">Belongs to the bacterial solute-binding protein 3 family.</text>
</comment>
<dbReference type="SMART" id="SM00062">
    <property type="entry name" value="PBPb"/>
    <property type="match status" value="1"/>
</dbReference>
<dbReference type="KEGG" id="bid:Bind_0266"/>
<dbReference type="EMBL" id="CP001016">
    <property type="protein sequence ID" value="ACB93921.1"/>
    <property type="molecule type" value="Genomic_DNA"/>
</dbReference>
<dbReference type="OrthoDB" id="9796586at2"/>
<evidence type="ECO:0000256" key="3">
    <source>
        <dbReference type="ARBA" id="ARBA00022729"/>
    </source>
</evidence>
<reference evidence="6 7" key="2">
    <citation type="journal article" date="2010" name="J. Bacteriol.">
        <title>Complete genome sequence of Beijerinckia indica subsp. indica.</title>
        <authorList>
            <person name="Tamas I."/>
            <person name="Dedysh S.N."/>
            <person name="Liesack W."/>
            <person name="Stott M.B."/>
            <person name="Alam M."/>
            <person name="Murrell J.C."/>
            <person name="Dunfield P.F."/>
        </authorList>
    </citation>
    <scope>NUCLEOTIDE SEQUENCE [LARGE SCALE GENOMIC DNA]</scope>
    <source>
        <strain evidence="7">ATCC 9039 / DSM 1715 / NCIMB 8712</strain>
    </source>
</reference>
<feature type="domain" description="Solute-binding protein family 3/N-terminal" evidence="5">
    <location>
        <begin position="59"/>
        <end position="290"/>
    </location>
</feature>
<dbReference type="Proteomes" id="UP000001695">
    <property type="component" value="Chromosome"/>
</dbReference>
<evidence type="ECO:0000313" key="6">
    <source>
        <dbReference type="EMBL" id="ACB93921.1"/>
    </source>
</evidence>
<dbReference type="PANTHER" id="PTHR35936">
    <property type="entry name" value="MEMBRANE-BOUND LYTIC MUREIN TRANSGLYCOSYLASE F"/>
    <property type="match status" value="1"/>
</dbReference>
<accession>B2ICN2</accession>